<organism evidence="1 2">
    <name type="scientific">Mycolicibacterium fluoranthenivorans</name>
    <dbReference type="NCBI Taxonomy" id="258505"/>
    <lineage>
        <taxon>Bacteria</taxon>
        <taxon>Bacillati</taxon>
        <taxon>Actinomycetota</taxon>
        <taxon>Actinomycetes</taxon>
        <taxon>Mycobacteriales</taxon>
        <taxon>Mycobacteriaceae</taxon>
        <taxon>Mycolicibacterium</taxon>
    </lineage>
</organism>
<reference evidence="2" key="1">
    <citation type="submission" date="2016-10" db="EMBL/GenBank/DDBJ databases">
        <authorList>
            <person name="Varghese N."/>
            <person name="Submissions S."/>
        </authorList>
    </citation>
    <scope>NUCLEOTIDE SEQUENCE [LARGE SCALE GENOMIC DNA]</scope>
    <source>
        <strain evidence="2">UNC267MFSha1.1M11</strain>
    </source>
</reference>
<evidence type="ECO:0000313" key="2">
    <source>
        <dbReference type="Proteomes" id="UP000199707"/>
    </source>
</evidence>
<dbReference type="RefSeq" id="WP_170847465.1">
    <property type="nucleotide sequence ID" value="NZ_FMUB01000013.1"/>
</dbReference>
<evidence type="ECO:0000313" key="1">
    <source>
        <dbReference type="EMBL" id="SCX31473.1"/>
    </source>
</evidence>
<protein>
    <submittedName>
        <fullName evidence="1">Uncharacterized protein</fullName>
    </submittedName>
</protein>
<name>A0A1G4WY20_9MYCO</name>
<proteinExistence type="predicted"/>
<dbReference type="EMBL" id="FMUB01000013">
    <property type="protein sequence ID" value="SCX31473.1"/>
    <property type="molecule type" value="Genomic_DNA"/>
</dbReference>
<gene>
    <name evidence="1" type="ORF">SAMN02799620_05354</name>
</gene>
<dbReference type="Proteomes" id="UP000199707">
    <property type="component" value="Unassembled WGS sequence"/>
</dbReference>
<sequence length="46" mass="5192">MDNACRVEWSLEGNEFVRLVDEFRRHGILAAELTACIQASRGAGIW</sequence>
<accession>A0A1G4WY20</accession>
<dbReference type="AlphaFoldDB" id="A0A1G4WY20"/>
<dbReference type="STRING" id="1502745.SAMN02799620_05354"/>